<keyword evidence="6" id="KW-0862">Zinc</keyword>
<name>A0ABY6Q6H7_9GAMM</name>
<dbReference type="PROSITE" id="PS50835">
    <property type="entry name" value="IG_LIKE"/>
    <property type="match status" value="1"/>
</dbReference>
<protein>
    <recommendedName>
        <fullName evidence="10">Purine nucleoside phosphorylase</fullName>
    </recommendedName>
</protein>
<accession>A0ABY6Q6H7</accession>
<evidence type="ECO:0000259" key="11">
    <source>
        <dbReference type="PROSITE" id="PS50835"/>
    </source>
</evidence>
<comment type="catalytic activity">
    <reaction evidence="1">
        <text>inosine + phosphate = alpha-D-ribose 1-phosphate + hypoxanthine</text>
        <dbReference type="Rhea" id="RHEA:27646"/>
        <dbReference type="ChEBI" id="CHEBI:17368"/>
        <dbReference type="ChEBI" id="CHEBI:17596"/>
        <dbReference type="ChEBI" id="CHEBI:43474"/>
        <dbReference type="ChEBI" id="CHEBI:57720"/>
        <dbReference type="EC" id="2.4.2.1"/>
    </reaction>
    <physiologicalReaction direction="left-to-right" evidence="1">
        <dbReference type="Rhea" id="RHEA:27647"/>
    </physiologicalReaction>
</comment>
<dbReference type="CDD" id="cd16833">
    <property type="entry name" value="YfiH"/>
    <property type="match status" value="1"/>
</dbReference>
<dbReference type="Proteomes" id="UP001317963">
    <property type="component" value="Chromosome"/>
</dbReference>
<comment type="similarity">
    <text evidence="2 10">Belongs to the purine nucleoside phosphorylase YfiH/LACC1 family.</text>
</comment>
<evidence type="ECO:0000256" key="1">
    <source>
        <dbReference type="ARBA" id="ARBA00000553"/>
    </source>
</evidence>
<comment type="catalytic activity">
    <reaction evidence="7">
        <text>adenosine + H2O + H(+) = inosine + NH4(+)</text>
        <dbReference type="Rhea" id="RHEA:24408"/>
        <dbReference type="ChEBI" id="CHEBI:15377"/>
        <dbReference type="ChEBI" id="CHEBI:15378"/>
        <dbReference type="ChEBI" id="CHEBI:16335"/>
        <dbReference type="ChEBI" id="CHEBI:17596"/>
        <dbReference type="ChEBI" id="CHEBI:28938"/>
        <dbReference type="EC" id="3.5.4.4"/>
    </reaction>
    <physiologicalReaction direction="left-to-right" evidence="7">
        <dbReference type="Rhea" id="RHEA:24409"/>
    </physiologicalReaction>
</comment>
<sequence length="251" mass="27089">MAADQKVSTWLEPDLGVPGVRVVSTRRQGGVSTGRYAGLNLGDHVGDDIECVESNRALLDAYLPPERAVTWLAQVHGTRVLYAPTDYVQGVQADAIWTDTETFACTIMTADCLPIVLADRKGRCIAAIHGGWRGLANHILRQTVEALPVPASELIAWLGPAIGPTAFEVGGDVLAAFYLAETDAAVSRISGVDDKYLLDLNMIARRQLLSLGLDAQHVTGGDICTFSDSSDFYSYRRDGVTGRMATVIYFD</sequence>
<gene>
    <name evidence="12" type="primary">pgeF</name>
    <name evidence="12" type="ORF">E0F26_05715</name>
</gene>
<keyword evidence="13" id="KW-1185">Reference proteome</keyword>
<evidence type="ECO:0000256" key="3">
    <source>
        <dbReference type="ARBA" id="ARBA00022679"/>
    </source>
</evidence>
<evidence type="ECO:0000313" key="13">
    <source>
        <dbReference type="Proteomes" id="UP001317963"/>
    </source>
</evidence>
<dbReference type="PANTHER" id="PTHR30616:SF2">
    <property type="entry name" value="PURINE NUCLEOSIDE PHOSPHORYLASE LACC1"/>
    <property type="match status" value="1"/>
</dbReference>
<dbReference type="PANTHER" id="PTHR30616">
    <property type="entry name" value="UNCHARACTERIZED PROTEIN YFIH"/>
    <property type="match status" value="1"/>
</dbReference>
<organism evidence="12 13">
    <name type="scientific">Candidatus Paraluminiphilus aquimaris</name>
    <dbReference type="NCBI Taxonomy" id="2518994"/>
    <lineage>
        <taxon>Bacteria</taxon>
        <taxon>Pseudomonadati</taxon>
        <taxon>Pseudomonadota</taxon>
        <taxon>Gammaproteobacteria</taxon>
        <taxon>Cellvibrionales</taxon>
        <taxon>Halieaceae</taxon>
        <taxon>Candidatus Paraluminiphilus</taxon>
    </lineage>
</organism>
<evidence type="ECO:0000256" key="10">
    <source>
        <dbReference type="RuleBase" id="RU361274"/>
    </source>
</evidence>
<dbReference type="NCBIfam" id="TIGR00726">
    <property type="entry name" value="peptidoglycan editing factor PgeF"/>
    <property type="match status" value="1"/>
</dbReference>
<keyword evidence="3" id="KW-0808">Transferase</keyword>
<dbReference type="EMBL" id="CP036501">
    <property type="protein sequence ID" value="UZP74272.1"/>
    <property type="molecule type" value="Genomic_DNA"/>
</dbReference>
<keyword evidence="4" id="KW-0479">Metal-binding</keyword>
<keyword evidence="5" id="KW-0378">Hydrolase</keyword>
<evidence type="ECO:0000256" key="8">
    <source>
        <dbReference type="ARBA" id="ARBA00048968"/>
    </source>
</evidence>
<evidence type="ECO:0000256" key="9">
    <source>
        <dbReference type="ARBA" id="ARBA00049893"/>
    </source>
</evidence>
<dbReference type="InterPro" id="IPR038371">
    <property type="entry name" value="Cu_polyphenol_OxRdtase_sf"/>
</dbReference>
<evidence type="ECO:0000256" key="7">
    <source>
        <dbReference type="ARBA" id="ARBA00047989"/>
    </source>
</evidence>
<dbReference type="InterPro" id="IPR011324">
    <property type="entry name" value="Cytotoxic_necrot_fac-like_cat"/>
</dbReference>
<dbReference type="InterPro" id="IPR007110">
    <property type="entry name" value="Ig-like_dom"/>
</dbReference>
<dbReference type="Gene3D" id="3.60.140.10">
    <property type="entry name" value="CNF1/YfiH-like putative cysteine hydrolases"/>
    <property type="match status" value="1"/>
</dbReference>
<dbReference type="Pfam" id="PF02578">
    <property type="entry name" value="Cu-oxidase_4"/>
    <property type="match status" value="1"/>
</dbReference>
<comment type="catalytic activity">
    <reaction evidence="8">
        <text>adenosine + phosphate = alpha-D-ribose 1-phosphate + adenine</text>
        <dbReference type="Rhea" id="RHEA:27642"/>
        <dbReference type="ChEBI" id="CHEBI:16335"/>
        <dbReference type="ChEBI" id="CHEBI:16708"/>
        <dbReference type="ChEBI" id="CHEBI:43474"/>
        <dbReference type="ChEBI" id="CHEBI:57720"/>
        <dbReference type="EC" id="2.4.2.1"/>
    </reaction>
    <physiologicalReaction direction="left-to-right" evidence="8">
        <dbReference type="Rhea" id="RHEA:27643"/>
    </physiologicalReaction>
</comment>
<evidence type="ECO:0000256" key="5">
    <source>
        <dbReference type="ARBA" id="ARBA00022801"/>
    </source>
</evidence>
<dbReference type="RefSeq" id="WP_279243085.1">
    <property type="nucleotide sequence ID" value="NZ_CP036501.1"/>
</dbReference>
<dbReference type="InterPro" id="IPR003730">
    <property type="entry name" value="Cu_polyphenol_OxRdtase"/>
</dbReference>
<evidence type="ECO:0000256" key="4">
    <source>
        <dbReference type="ARBA" id="ARBA00022723"/>
    </source>
</evidence>
<feature type="domain" description="Ig-like" evidence="11">
    <location>
        <begin position="18"/>
        <end position="107"/>
    </location>
</feature>
<comment type="catalytic activity">
    <reaction evidence="9">
        <text>S-methyl-5'-thioadenosine + phosphate = 5-(methylsulfanyl)-alpha-D-ribose 1-phosphate + adenine</text>
        <dbReference type="Rhea" id="RHEA:11852"/>
        <dbReference type="ChEBI" id="CHEBI:16708"/>
        <dbReference type="ChEBI" id="CHEBI:17509"/>
        <dbReference type="ChEBI" id="CHEBI:43474"/>
        <dbReference type="ChEBI" id="CHEBI:58533"/>
        <dbReference type="EC" id="2.4.2.28"/>
    </reaction>
    <physiologicalReaction direction="left-to-right" evidence="9">
        <dbReference type="Rhea" id="RHEA:11853"/>
    </physiologicalReaction>
</comment>
<proteinExistence type="inferred from homology"/>
<evidence type="ECO:0000256" key="6">
    <source>
        <dbReference type="ARBA" id="ARBA00022833"/>
    </source>
</evidence>
<reference evidence="12 13" key="1">
    <citation type="submission" date="2019-02" db="EMBL/GenBank/DDBJ databases">
        <title>Halieaceae_genomes.</title>
        <authorList>
            <person name="Li S.-H."/>
        </authorList>
    </citation>
    <scope>NUCLEOTIDE SEQUENCE [LARGE SCALE GENOMIC DNA]</scope>
    <source>
        <strain evidence="12 13">JH123</strain>
    </source>
</reference>
<evidence type="ECO:0000313" key="12">
    <source>
        <dbReference type="EMBL" id="UZP74272.1"/>
    </source>
</evidence>
<dbReference type="SUPFAM" id="SSF64438">
    <property type="entry name" value="CNF1/YfiH-like putative cysteine hydrolases"/>
    <property type="match status" value="1"/>
</dbReference>
<evidence type="ECO:0000256" key="2">
    <source>
        <dbReference type="ARBA" id="ARBA00007353"/>
    </source>
</evidence>